<dbReference type="Proteomes" id="UP000184211">
    <property type="component" value="Unassembled WGS sequence"/>
</dbReference>
<keyword evidence="3" id="KW-1185">Reference proteome</keyword>
<evidence type="ECO:0000313" key="2">
    <source>
        <dbReference type="EMBL" id="SHH02198.1"/>
    </source>
</evidence>
<name>A0A1M5PKB2_9RHOB</name>
<protein>
    <submittedName>
        <fullName evidence="2">Uncharacterized protein</fullName>
    </submittedName>
</protein>
<dbReference type="OrthoDB" id="461507at2"/>
<sequence length="82" mass="8794">MKPSMIFAVIAGVLVLAFGIYMIDIDQTQETRLPDVDVSVEGGQLPEFDADVGDIEVGTKEVTVEVPTVDVQSPEEDVADAQ</sequence>
<feature type="transmembrane region" description="Helical" evidence="1">
    <location>
        <begin position="6"/>
        <end position="23"/>
    </location>
</feature>
<keyword evidence="1" id="KW-1133">Transmembrane helix</keyword>
<keyword evidence="1" id="KW-0472">Membrane</keyword>
<reference evidence="3" key="1">
    <citation type="submission" date="2016-11" db="EMBL/GenBank/DDBJ databases">
        <authorList>
            <person name="Varghese N."/>
            <person name="Submissions S."/>
        </authorList>
    </citation>
    <scope>NUCLEOTIDE SEQUENCE [LARGE SCALE GENOMIC DNA]</scope>
    <source>
        <strain evidence="3">DSM 28223</strain>
    </source>
</reference>
<organism evidence="2 3">
    <name type="scientific">Cognatishimia maritima</name>
    <dbReference type="NCBI Taxonomy" id="870908"/>
    <lineage>
        <taxon>Bacteria</taxon>
        <taxon>Pseudomonadati</taxon>
        <taxon>Pseudomonadota</taxon>
        <taxon>Alphaproteobacteria</taxon>
        <taxon>Rhodobacterales</taxon>
        <taxon>Paracoccaceae</taxon>
        <taxon>Cognatishimia</taxon>
    </lineage>
</organism>
<dbReference type="STRING" id="870908.SAMN04488044_1850"/>
<dbReference type="EMBL" id="FQWM01000002">
    <property type="protein sequence ID" value="SHH02198.1"/>
    <property type="molecule type" value="Genomic_DNA"/>
</dbReference>
<proteinExistence type="predicted"/>
<evidence type="ECO:0000256" key="1">
    <source>
        <dbReference type="SAM" id="Phobius"/>
    </source>
</evidence>
<dbReference type="RefSeq" id="WP_072792610.1">
    <property type="nucleotide sequence ID" value="NZ_FQWM01000002.1"/>
</dbReference>
<keyword evidence="1" id="KW-0812">Transmembrane</keyword>
<accession>A0A1M5PKB2</accession>
<gene>
    <name evidence="2" type="ORF">SAMN04488044_1850</name>
</gene>
<dbReference type="AlphaFoldDB" id="A0A1M5PKB2"/>
<evidence type="ECO:0000313" key="3">
    <source>
        <dbReference type="Proteomes" id="UP000184211"/>
    </source>
</evidence>